<keyword evidence="1" id="KW-0547">Nucleotide-binding</keyword>
<dbReference type="Gene3D" id="3.40.50.2300">
    <property type="match status" value="1"/>
</dbReference>
<dbReference type="InterPro" id="IPR002197">
    <property type="entry name" value="HTH_Fis"/>
</dbReference>
<dbReference type="CDD" id="cd00009">
    <property type="entry name" value="AAA"/>
    <property type="match status" value="1"/>
</dbReference>
<dbReference type="PROSITE" id="PS50045">
    <property type="entry name" value="SIGMA54_INTERACT_4"/>
    <property type="match status" value="1"/>
</dbReference>
<dbReference type="SUPFAM" id="SSF46689">
    <property type="entry name" value="Homeodomain-like"/>
    <property type="match status" value="1"/>
</dbReference>
<dbReference type="InterPro" id="IPR058031">
    <property type="entry name" value="AAA_lid_NorR"/>
</dbReference>
<evidence type="ECO:0000256" key="4">
    <source>
        <dbReference type="ARBA" id="ARBA00023015"/>
    </source>
</evidence>
<dbReference type="PROSITE" id="PS50110">
    <property type="entry name" value="RESPONSE_REGULATORY"/>
    <property type="match status" value="1"/>
</dbReference>
<keyword evidence="10" id="KW-1185">Reference proteome</keyword>
<dbReference type="InterPro" id="IPR003593">
    <property type="entry name" value="AAA+_ATPase"/>
</dbReference>
<dbReference type="Pfam" id="PF25601">
    <property type="entry name" value="AAA_lid_14"/>
    <property type="match status" value="1"/>
</dbReference>
<dbReference type="InterPro" id="IPR027417">
    <property type="entry name" value="P-loop_NTPase"/>
</dbReference>
<dbReference type="InterPro" id="IPR002078">
    <property type="entry name" value="Sigma_54_int"/>
</dbReference>
<dbReference type="InterPro" id="IPR011006">
    <property type="entry name" value="CheY-like_superfamily"/>
</dbReference>
<name>A0ABU9T299_9HYPH</name>
<feature type="modified residue" description="4-aspartylphosphate" evidence="6">
    <location>
        <position position="67"/>
    </location>
</feature>
<dbReference type="PANTHER" id="PTHR32071">
    <property type="entry name" value="TRANSCRIPTIONAL REGULATORY PROTEIN"/>
    <property type="match status" value="1"/>
</dbReference>
<proteinExistence type="predicted"/>
<keyword evidence="2" id="KW-0067">ATP-binding</keyword>
<dbReference type="Pfam" id="PF00158">
    <property type="entry name" value="Sigma54_activat"/>
    <property type="match status" value="1"/>
</dbReference>
<dbReference type="CDD" id="cd00156">
    <property type="entry name" value="REC"/>
    <property type="match status" value="1"/>
</dbReference>
<dbReference type="SUPFAM" id="SSF52540">
    <property type="entry name" value="P-loop containing nucleoside triphosphate hydrolases"/>
    <property type="match status" value="1"/>
</dbReference>
<evidence type="ECO:0000256" key="6">
    <source>
        <dbReference type="PROSITE-ProRule" id="PRU00169"/>
    </source>
</evidence>
<sequence length="454" mass="50121">MSEDIQTVGLTEKLKQASILVVDDEPGMRNFMVKTLSPYCKFVAEAKDVASASALLTQNHFDVMILDNMMPDKKGIDWLAEQRAQGGFTDTIMVTAYADLETAIQAIRAGAADFVLKPFRSNQILNAVRRCIQMAQLRRENMLLLRELDTADIGRKRRSQLIGKSKTIAAVRDTLDRVKNVATPILITGASGSGKEVAARHMHVSSSRADMPFVAINCATIPADIIEIELFGHVAAAFPGAVSAREGLLPSARGGTVFLDEVSALNLSAQSALLRVLEDGMVRPVGTERDIQLDLRFVLATSASLSEEVAKGRFREDLLFRINILEIVMPPLNQRETDVIVLAELFLDDISSRLSLPPLVIDPATRAAMLRHTWPGNIRELRNFIERSLIYGHFPHETLSPPAKGQEQIETLEHVEREKILQALELVGGNRSEAARRLGVSRKTIDRKCATWGL</sequence>
<dbReference type="PROSITE" id="PS00688">
    <property type="entry name" value="SIGMA54_INTERACT_3"/>
    <property type="match status" value="1"/>
</dbReference>
<dbReference type="Gene3D" id="3.40.50.300">
    <property type="entry name" value="P-loop containing nucleotide triphosphate hydrolases"/>
    <property type="match status" value="1"/>
</dbReference>
<dbReference type="Pfam" id="PF02954">
    <property type="entry name" value="HTH_8"/>
    <property type="match status" value="1"/>
</dbReference>
<evidence type="ECO:0000256" key="1">
    <source>
        <dbReference type="ARBA" id="ARBA00022741"/>
    </source>
</evidence>
<feature type="domain" description="Response regulatory" evidence="8">
    <location>
        <begin position="18"/>
        <end position="132"/>
    </location>
</feature>
<dbReference type="InterPro" id="IPR025944">
    <property type="entry name" value="Sigma_54_int_dom_CS"/>
</dbReference>
<dbReference type="SMART" id="SM00382">
    <property type="entry name" value="AAA"/>
    <property type="match status" value="1"/>
</dbReference>
<dbReference type="PRINTS" id="PR01590">
    <property type="entry name" value="HTHFIS"/>
</dbReference>
<dbReference type="InterPro" id="IPR009057">
    <property type="entry name" value="Homeodomain-like_sf"/>
</dbReference>
<evidence type="ECO:0000259" key="8">
    <source>
        <dbReference type="PROSITE" id="PS50110"/>
    </source>
</evidence>
<organism evidence="9 10">
    <name type="scientific">Ahrensia kielensis</name>
    <dbReference type="NCBI Taxonomy" id="76980"/>
    <lineage>
        <taxon>Bacteria</taxon>
        <taxon>Pseudomonadati</taxon>
        <taxon>Pseudomonadota</taxon>
        <taxon>Alphaproteobacteria</taxon>
        <taxon>Hyphomicrobiales</taxon>
        <taxon>Ahrensiaceae</taxon>
        <taxon>Ahrensia</taxon>
    </lineage>
</organism>
<keyword evidence="4" id="KW-0805">Transcription regulation</keyword>
<dbReference type="SUPFAM" id="SSF52172">
    <property type="entry name" value="CheY-like"/>
    <property type="match status" value="1"/>
</dbReference>
<feature type="domain" description="Sigma-54 factor interaction" evidence="7">
    <location>
        <begin position="161"/>
        <end position="390"/>
    </location>
</feature>
<dbReference type="Gene3D" id="1.10.10.60">
    <property type="entry name" value="Homeodomain-like"/>
    <property type="match status" value="1"/>
</dbReference>
<evidence type="ECO:0000256" key="3">
    <source>
        <dbReference type="ARBA" id="ARBA00023012"/>
    </source>
</evidence>
<comment type="caution">
    <text evidence="9">The sequence shown here is derived from an EMBL/GenBank/DDBJ whole genome shotgun (WGS) entry which is preliminary data.</text>
</comment>
<protein>
    <submittedName>
        <fullName evidence="9">Sigma-54 dependent transcriptional regulator</fullName>
    </submittedName>
</protein>
<keyword evidence="5" id="KW-0804">Transcription</keyword>
<evidence type="ECO:0000313" key="9">
    <source>
        <dbReference type="EMBL" id="MEM5500257.1"/>
    </source>
</evidence>
<keyword evidence="3" id="KW-0902">Two-component regulatory system</keyword>
<accession>A0ABU9T299</accession>
<evidence type="ECO:0000256" key="5">
    <source>
        <dbReference type="ARBA" id="ARBA00023163"/>
    </source>
</evidence>
<gene>
    <name evidence="9" type="ORF">WNY59_01500</name>
</gene>
<dbReference type="Pfam" id="PF00072">
    <property type="entry name" value="Response_reg"/>
    <property type="match status" value="1"/>
</dbReference>
<dbReference type="Proteomes" id="UP001477870">
    <property type="component" value="Unassembled WGS sequence"/>
</dbReference>
<keyword evidence="6" id="KW-0597">Phosphoprotein</keyword>
<evidence type="ECO:0000256" key="2">
    <source>
        <dbReference type="ARBA" id="ARBA00022840"/>
    </source>
</evidence>
<evidence type="ECO:0000313" key="10">
    <source>
        <dbReference type="Proteomes" id="UP001477870"/>
    </source>
</evidence>
<dbReference type="RefSeq" id="WP_342846312.1">
    <property type="nucleotide sequence ID" value="NZ_JBBMQO010000001.1"/>
</dbReference>
<evidence type="ECO:0000259" key="7">
    <source>
        <dbReference type="PROSITE" id="PS50045"/>
    </source>
</evidence>
<dbReference type="Gene3D" id="1.10.8.60">
    <property type="match status" value="1"/>
</dbReference>
<reference evidence="9 10" key="1">
    <citation type="submission" date="2024-03" db="EMBL/GenBank/DDBJ databases">
        <title>Community enrichment and isolation of bacterial strains for fucoidan degradation.</title>
        <authorList>
            <person name="Sichert A."/>
        </authorList>
    </citation>
    <scope>NUCLEOTIDE SEQUENCE [LARGE SCALE GENOMIC DNA]</scope>
    <source>
        <strain evidence="9 10">AS62</strain>
    </source>
</reference>
<dbReference type="InterPro" id="IPR001789">
    <property type="entry name" value="Sig_transdc_resp-reg_receiver"/>
</dbReference>
<dbReference type="SMART" id="SM00448">
    <property type="entry name" value="REC"/>
    <property type="match status" value="1"/>
</dbReference>
<dbReference type="PANTHER" id="PTHR32071:SF91">
    <property type="entry name" value="TUNGSTATE-RESPONSIVE TWO COMPONENT SIGMA54-DEPENDENT SIGNAL TRANSDUCTION SYSTEM RESPONSE REGULATOR FIS FAMILY"/>
    <property type="match status" value="1"/>
</dbReference>
<dbReference type="EMBL" id="JBBMQO010000001">
    <property type="protein sequence ID" value="MEM5500257.1"/>
    <property type="molecule type" value="Genomic_DNA"/>
</dbReference>